<dbReference type="Gene3D" id="3.20.19.10">
    <property type="entry name" value="Aconitase, domain 4"/>
    <property type="match status" value="1"/>
</dbReference>
<evidence type="ECO:0000256" key="3">
    <source>
        <dbReference type="ARBA" id="ARBA00004729"/>
    </source>
</evidence>
<comment type="function">
    <text evidence="2 10">Catalyzes the isomerization between 2-isopropylmalate and 3-isopropylmalate, via the formation of 2-isopropylmaleate.</text>
</comment>
<comment type="similarity">
    <text evidence="4 10">Belongs to the LeuD family. LeuD type 1 subfamily.</text>
</comment>
<dbReference type="GO" id="GO:0003861">
    <property type="term" value="F:3-isopropylmalate dehydratase activity"/>
    <property type="evidence" value="ECO:0007669"/>
    <property type="project" value="UniProtKB-UniRule"/>
</dbReference>
<evidence type="ECO:0000313" key="13">
    <source>
        <dbReference type="Proteomes" id="UP000501534"/>
    </source>
</evidence>
<dbReference type="InterPro" id="IPR015928">
    <property type="entry name" value="Aconitase/3IPM_dehydase_swvl"/>
</dbReference>
<keyword evidence="9 10" id="KW-0100">Branched-chain amino acid biosynthesis</keyword>
<accession>A0A6M4GUY1</accession>
<dbReference type="Proteomes" id="UP000501534">
    <property type="component" value="Chromosome"/>
</dbReference>
<feature type="domain" description="Aconitase A/isopropylmalate dehydratase small subunit swivel" evidence="11">
    <location>
        <begin position="1"/>
        <end position="117"/>
    </location>
</feature>
<dbReference type="HAMAP" id="MF_01031">
    <property type="entry name" value="LeuD_type1"/>
    <property type="match status" value="1"/>
</dbReference>
<dbReference type="InterPro" id="IPR004431">
    <property type="entry name" value="3-IsopropMal_deHydase_ssu"/>
</dbReference>
<dbReference type="GO" id="GO:0009316">
    <property type="term" value="C:3-isopropylmalate dehydratase complex"/>
    <property type="evidence" value="ECO:0007669"/>
    <property type="project" value="InterPro"/>
</dbReference>
<keyword evidence="8 10" id="KW-0456">Lyase</keyword>
<evidence type="ECO:0000256" key="1">
    <source>
        <dbReference type="ARBA" id="ARBA00000491"/>
    </source>
</evidence>
<sequence length="197" mass="21655">MKPFTTLTAVAVPLDIVNVDTDRIIPARFLRQPRSAGYENFLFADLREADASFVLDRAEYRGAQILVAADNFGCGSSREGAVWALAGSGLRAWIAPSFGDIFFENSFKNGVLAIVLPPGRVTELRAALEAKPGASMSIDLAAQTVTGPDGRVDRFDVDPFRKECLLAGLDEIDLTLRHEADIAAYEDRRRRERPWLG</sequence>
<comment type="pathway">
    <text evidence="3 10">Amino-acid biosynthesis; L-leucine biosynthesis; L-leucine from 3-methyl-2-oxobutanoate: step 2/4.</text>
</comment>
<evidence type="ECO:0000256" key="9">
    <source>
        <dbReference type="ARBA" id="ARBA00023304"/>
    </source>
</evidence>
<dbReference type="RefSeq" id="WP_171091882.1">
    <property type="nucleotide sequence ID" value="NZ_CP053069.1"/>
</dbReference>
<gene>
    <name evidence="12" type="primary">leuD1_2</name>
    <name evidence="10" type="synonym">leuD</name>
    <name evidence="12" type="ORF">DSM104443_02026</name>
</gene>
<evidence type="ECO:0000256" key="5">
    <source>
        <dbReference type="ARBA" id="ARBA00011271"/>
    </source>
</evidence>
<evidence type="ECO:0000256" key="8">
    <source>
        <dbReference type="ARBA" id="ARBA00023239"/>
    </source>
</evidence>
<keyword evidence="7 10" id="KW-0028">Amino-acid biosynthesis</keyword>
<evidence type="ECO:0000259" key="11">
    <source>
        <dbReference type="Pfam" id="PF00694"/>
    </source>
</evidence>
<dbReference type="CDD" id="cd01577">
    <property type="entry name" value="IPMI_Swivel"/>
    <property type="match status" value="1"/>
</dbReference>
<evidence type="ECO:0000256" key="2">
    <source>
        <dbReference type="ARBA" id="ARBA00002695"/>
    </source>
</evidence>
<dbReference type="NCBIfam" id="TIGR00171">
    <property type="entry name" value="leuD"/>
    <property type="match status" value="1"/>
</dbReference>
<dbReference type="PANTHER" id="PTHR43345:SF5">
    <property type="entry name" value="3-ISOPROPYLMALATE DEHYDRATASE SMALL SUBUNIT"/>
    <property type="match status" value="1"/>
</dbReference>
<dbReference type="SUPFAM" id="SSF52016">
    <property type="entry name" value="LeuD/IlvD-like"/>
    <property type="match status" value="1"/>
</dbReference>
<reference evidence="12 13" key="1">
    <citation type="submission" date="2020-04" db="EMBL/GenBank/DDBJ databases">
        <title>Usitatibacter rugosus gen. nov., sp. nov. and Usitatibacter palustris sp. nov., novel members of Usitatibacteraceae fam. nov. within the order Nitrosomonadales isolated from soil.</title>
        <authorList>
            <person name="Huber K.J."/>
            <person name="Neumann-Schaal M."/>
            <person name="Geppert A."/>
            <person name="Luckner M."/>
            <person name="Wanner G."/>
            <person name="Overmann J."/>
        </authorList>
    </citation>
    <scope>NUCLEOTIDE SEQUENCE [LARGE SCALE GENOMIC DNA]</scope>
    <source>
        <strain evidence="12 13">0125_3</strain>
    </source>
</reference>
<proteinExistence type="inferred from homology"/>
<evidence type="ECO:0000256" key="6">
    <source>
        <dbReference type="ARBA" id="ARBA00022430"/>
    </source>
</evidence>
<dbReference type="UniPathway" id="UPA00048">
    <property type="reaction ID" value="UER00071"/>
</dbReference>
<keyword evidence="13" id="KW-1185">Reference proteome</keyword>
<dbReference type="Pfam" id="PF00694">
    <property type="entry name" value="Aconitase_C"/>
    <property type="match status" value="1"/>
</dbReference>
<dbReference type="EC" id="4.2.1.33" evidence="10"/>
<dbReference type="InterPro" id="IPR000573">
    <property type="entry name" value="AconitaseA/IPMdHydase_ssu_swvl"/>
</dbReference>
<dbReference type="InterPro" id="IPR050075">
    <property type="entry name" value="LeuD"/>
</dbReference>
<organism evidence="12 13">
    <name type="scientific">Usitatibacter rugosus</name>
    <dbReference type="NCBI Taxonomy" id="2732067"/>
    <lineage>
        <taxon>Bacteria</taxon>
        <taxon>Pseudomonadati</taxon>
        <taxon>Pseudomonadota</taxon>
        <taxon>Betaproteobacteria</taxon>
        <taxon>Nitrosomonadales</taxon>
        <taxon>Usitatibacteraceae</taxon>
        <taxon>Usitatibacter</taxon>
    </lineage>
</organism>
<protein>
    <recommendedName>
        <fullName evidence="10">3-isopropylmalate dehydratase small subunit</fullName>
        <ecNumber evidence="10">4.2.1.33</ecNumber>
    </recommendedName>
    <alternativeName>
        <fullName evidence="10">Alpha-IPM isomerase</fullName>
        <shortName evidence="10">IPMI</shortName>
    </alternativeName>
    <alternativeName>
        <fullName evidence="10">Isopropylmalate isomerase</fullName>
    </alternativeName>
</protein>
<evidence type="ECO:0000256" key="7">
    <source>
        <dbReference type="ARBA" id="ARBA00022605"/>
    </source>
</evidence>
<comment type="catalytic activity">
    <reaction evidence="1 10">
        <text>(2R,3S)-3-isopropylmalate = (2S)-2-isopropylmalate</text>
        <dbReference type="Rhea" id="RHEA:32287"/>
        <dbReference type="ChEBI" id="CHEBI:1178"/>
        <dbReference type="ChEBI" id="CHEBI:35121"/>
        <dbReference type="EC" id="4.2.1.33"/>
    </reaction>
</comment>
<evidence type="ECO:0000313" key="12">
    <source>
        <dbReference type="EMBL" id="QJR10956.1"/>
    </source>
</evidence>
<evidence type="ECO:0000256" key="10">
    <source>
        <dbReference type="HAMAP-Rule" id="MF_01031"/>
    </source>
</evidence>
<dbReference type="NCBIfam" id="NF002458">
    <property type="entry name" value="PRK01641.1"/>
    <property type="match status" value="1"/>
</dbReference>
<dbReference type="InterPro" id="IPR033940">
    <property type="entry name" value="IPMI_Swivel"/>
</dbReference>
<evidence type="ECO:0000256" key="4">
    <source>
        <dbReference type="ARBA" id="ARBA00009845"/>
    </source>
</evidence>
<comment type="subunit">
    <text evidence="5 10">Heterodimer of LeuC and LeuD.</text>
</comment>
<dbReference type="GO" id="GO:0009098">
    <property type="term" value="P:L-leucine biosynthetic process"/>
    <property type="evidence" value="ECO:0007669"/>
    <property type="project" value="UniProtKB-UniRule"/>
</dbReference>
<dbReference type="PANTHER" id="PTHR43345">
    <property type="entry name" value="3-ISOPROPYLMALATE DEHYDRATASE SMALL SUBUNIT 2-RELATED-RELATED"/>
    <property type="match status" value="1"/>
</dbReference>
<dbReference type="EMBL" id="CP053069">
    <property type="protein sequence ID" value="QJR10956.1"/>
    <property type="molecule type" value="Genomic_DNA"/>
</dbReference>
<dbReference type="AlphaFoldDB" id="A0A6M4GUY1"/>
<keyword evidence="6 10" id="KW-0432">Leucine biosynthesis</keyword>
<name>A0A6M4GUY1_9PROT</name>
<dbReference type="KEGG" id="uru:DSM104443_02026"/>